<reference evidence="5" key="1">
    <citation type="journal article" date="2017" name="Nature">
        <title>The sunflower genome provides insights into oil metabolism, flowering and Asterid evolution.</title>
        <authorList>
            <person name="Badouin H."/>
            <person name="Gouzy J."/>
            <person name="Grassa C.J."/>
            <person name="Murat F."/>
            <person name="Staton S.E."/>
            <person name="Cottret L."/>
            <person name="Lelandais-Briere C."/>
            <person name="Owens G.L."/>
            <person name="Carrere S."/>
            <person name="Mayjonade B."/>
            <person name="Legrand L."/>
            <person name="Gill N."/>
            <person name="Kane N.C."/>
            <person name="Bowers J.E."/>
            <person name="Hubner S."/>
            <person name="Bellec A."/>
            <person name="Berard A."/>
            <person name="Berges H."/>
            <person name="Blanchet N."/>
            <person name="Boniface M.C."/>
            <person name="Brunel D."/>
            <person name="Catrice O."/>
            <person name="Chaidir N."/>
            <person name="Claudel C."/>
            <person name="Donnadieu C."/>
            <person name="Faraut T."/>
            <person name="Fievet G."/>
            <person name="Helmstetter N."/>
            <person name="King M."/>
            <person name="Knapp S.J."/>
            <person name="Lai Z."/>
            <person name="Le Paslier M.C."/>
            <person name="Lippi Y."/>
            <person name="Lorenzon L."/>
            <person name="Mandel J.R."/>
            <person name="Marage G."/>
            <person name="Marchand G."/>
            <person name="Marquand E."/>
            <person name="Bret-Mestries E."/>
            <person name="Morien E."/>
            <person name="Nambeesan S."/>
            <person name="Nguyen T."/>
            <person name="Pegot-Espagnet P."/>
            <person name="Pouilly N."/>
            <person name="Raftis F."/>
            <person name="Sallet E."/>
            <person name="Schiex T."/>
            <person name="Thomas J."/>
            <person name="Vandecasteele C."/>
            <person name="Vares D."/>
            <person name="Vear F."/>
            <person name="Vautrin S."/>
            <person name="Crespi M."/>
            <person name="Mangin B."/>
            <person name="Burke J.M."/>
            <person name="Salse J."/>
            <person name="Munos S."/>
            <person name="Vincourt P."/>
            <person name="Rieseberg L.H."/>
            <person name="Langlade N.B."/>
        </authorList>
    </citation>
    <scope>NUCLEOTIDE SEQUENCE [LARGE SCALE GENOMIC DNA]</scope>
    <source>
        <strain evidence="5">cv. SF193</strain>
    </source>
</reference>
<dbReference type="InParanoid" id="A0A251SF77"/>
<evidence type="ECO:0000256" key="2">
    <source>
        <dbReference type="ARBA" id="ARBA00022737"/>
    </source>
</evidence>
<evidence type="ECO:0000256" key="3">
    <source>
        <dbReference type="PROSITE-ProRule" id="PRU00708"/>
    </source>
</evidence>
<feature type="repeat" description="PPR" evidence="3">
    <location>
        <begin position="251"/>
        <end position="285"/>
    </location>
</feature>
<dbReference type="Gene3D" id="1.25.40.10">
    <property type="entry name" value="Tetratricopeptide repeat domain"/>
    <property type="match status" value="5"/>
</dbReference>
<dbReference type="Proteomes" id="UP000215914">
    <property type="component" value="Chromosome 14"/>
</dbReference>
<dbReference type="Pfam" id="PF12854">
    <property type="entry name" value="PPR_1"/>
    <property type="match status" value="2"/>
</dbReference>
<evidence type="ECO:0000256" key="1">
    <source>
        <dbReference type="ARBA" id="ARBA00007626"/>
    </source>
</evidence>
<protein>
    <submittedName>
        <fullName evidence="4">Putative pentatricopeptide repeat (PPR-like) superfamily protein</fullName>
    </submittedName>
</protein>
<feature type="repeat" description="PPR" evidence="3">
    <location>
        <begin position="286"/>
        <end position="320"/>
    </location>
</feature>
<sequence length="542" mass="60731">MNYTRRIGLRCYSTASPSTSHFNQRITSLKNAPGPTKVDDALQLFDEMLLRQPPPSIFQFTQLISVIVKMKQYSTALILFKQMRLMGIPTDLYVMNISINCHCQLNHVAYGFTLLATIFKQGHPPSLATYTTLIHGLVLADRVFEAVELFKKLLKDKLYDPDQVMYGSVINGLCKVGHTSKALELLRYMESGSCKPDVIEAAKMLIDMEEQGVSPSVATFNILVNSFCKQGSVKDAELAVQAMVRRGLNPDVITYNALIDGYCLRGEIGDAEKVLDGMVKRDIVPNIITYNSLINGYCKKKQIDKARHLFQDIQDKGFIPDVVTYSSMLQGLYDSGNPAAARELFNEMQAKGQTPTVLTYGILFHGMCKNSQTTDALALFHSLGSNELMKDIVLYNILIDGSNKCGKPNLALDLFDELLLKGLKPTVRTYTVMISVYCQGGLFGKANDLLRKMEDNGYLPDSVMYNVIVQELLKKSKCQEAENFLEEMINRGFMPDSTTFTMVLHLIPNVGKESRMRTIIQKLTTVERKDGRILNLTSRLVP</sequence>
<feature type="repeat" description="PPR" evidence="3">
    <location>
        <begin position="391"/>
        <end position="425"/>
    </location>
</feature>
<dbReference type="NCBIfam" id="TIGR00756">
    <property type="entry name" value="PPR"/>
    <property type="match status" value="10"/>
</dbReference>
<dbReference type="PROSITE" id="PS51375">
    <property type="entry name" value="PPR"/>
    <property type="match status" value="8"/>
</dbReference>
<comment type="similarity">
    <text evidence="1">Belongs to the PPR family. P subfamily.</text>
</comment>
<keyword evidence="5" id="KW-1185">Reference proteome</keyword>
<name>A0A251SF77_HELAN</name>
<dbReference type="InterPro" id="IPR002885">
    <property type="entry name" value="PPR_rpt"/>
</dbReference>
<dbReference type="InterPro" id="IPR011990">
    <property type="entry name" value="TPR-like_helical_dom_sf"/>
</dbReference>
<feature type="repeat" description="PPR" evidence="3">
    <location>
        <begin position="162"/>
        <end position="196"/>
    </location>
</feature>
<dbReference type="GO" id="GO:0006397">
    <property type="term" value="P:mRNA processing"/>
    <property type="evidence" value="ECO:0000318"/>
    <property type="project" value="GO_Central"/>
</dbReference>
<dbReference type="EMBL" id="CM007903">
    <property type="protein sequence ID" value="OTF97519.1"/>
    <property type="molecule type" value="Genomic_DNA"/>
</dbReference>
<accession>A0A251SF77</accession>
<feature type="repeat" description="PPR" evidence="3">
    <location>
        <begin position="216"/>
        <end position="250"/>
    </location>
</feature>
<proteinExistence type="inferred from homology"/>
<dbReference type="Pfam" id="PF01535">
    <property type="entry name" value="PPR"/>
    <property type="match status" value="2"/>
</dbReference>
<organism evidence="4 5">
    <name type="scientific">Helianthus annuus</name>
    <name type="common">Common sunflower</name>
    <dbReference type="NCBI Taxonomy" id="4232"/>
    <lineage>
        <taxon>Eukaryota</taxon>
        <taxon>Viridiplantae</taxon>
        <taxon>Streptophyta</taxon>
        <taxon>Embryophyta</taxon>
        <taxon>Tracheophyta</taxon>
        <taxon>Spermatophyta</taxon>
        <taxon>Magnoliopsida</taxon>
        <taxon>eudicotyledons</taxon>
        <taxon>Gunneridae</taxon>
        <taxon>Pentapetalae</taxon>
        <taxon>asterids</taxon>
        <taxon>campanulids</taxon>
        <taxon>Asterales</taxon>
        <taxon>Asteraceae</taxon>
        <taxon>Asteroideae</taxon>
        <taxon>Heliantheae alliance</taxon>
        <taxon>Heliantheae</taxon>
        <taxon>Helianthus</taxon>
    </lineage>
</organism>
<dbReference type="AlphaFoldDB" id="A0A251SF77"/>
<feature type="repeat" description="PPR" evidence="3">
    <location>
        <begin position="461"/>
        <end position="495"/>
    </location>
</feature>
<evidence type="ECO:0000313" key="4">
    <source>
        <dbReference type="EMBL" id="OTF97519.1"/>
    </source>
</evidence>
<dbReference type="GO" id="GO:0003729">
    <property type="term" value="F:mRNA binding"/>
    <property type="evidence" value="ECO:0000318"/>
    <property type="project" value="GO_Central"/>
</dbReference>
<gene>
    <name evidence="4" type="ORF">HannXRQ_Chr14g0435491</name>
</gene>
<dbReference type="Pfam" id="PF13041">
    <property type="entry name" value="PPR_2"/>
    <property type="match status" value="4"/>
</dbReference>
<feature type="repeat" description="PPR" evidence="3">
    <location>
        <begin position="426"/>
        <end position="460"/>
    </location>
</feature>
<dbReference type="GO" id="GO:0005737">
    <property type="term" value="C:cytoplasm"/>
    <property type="evidence" value="ECO:0000318"/>
    <property type="project" value="GO_Central"/>
</dbReference>
<keyword evidence="2" id="KW-0677">Repeat</keyword>
<feature type="repeat" description="PPR" evidence="3">
    <location>
        <begin position="321"/>
        <end position="355"/>
    </location>
</feature>
<evidence type="ECO:0000313" key="5">
    <source>
        <dbReference type="Proteomes" id="UP000215914"/>
    </source>
</evidence>
<dbReference type="SUPFAM" id="SSF48452">
    <property type="entry name" value="TPR-like"/>
    <property type="match status" value="1"/>
</dbReference>
<dbReference type="PANTHER" id="PTHR47941">
    <property type="entry name" value="PENTATRICOPEPTIDE REPEAT-CONTAINING PROTEIN 3, MITOCHONDRIAL"/>
    <property type="match status" value="1"/>
</dbReference>